<evidence type="ECO:0000313" key="2">
    <source>
        <dbReference type="Proteomes" id="UP000828390"/>
    </source>
</evidence>
<comment type="caution">
    <text evidence="1">The sequence shown here is derived from an EMBL/GenBank/DDBJ whole genome shotgun (WGS) entry which is preliminary data.</text>
</comment>
<reference evidence="1" key="2">
    <citation type="submission" date="2020-11" db="EMBL/GenBank/DDBJ databases">
        <authorList>
            <person name="McCartney M.A."/>
            <person name="Auch B."/>
            <person name="Kono T."/>
            <person name="Mallez S."/>
            <person name="Becker A."/>
            <person name="Gohl D.M."/>
            <person name="Silverstein K.A.T."/>
            <person name="Koren S."/>
            <person name="Bechman K.B."/>
            <person name="Herman A."/>
            <person name="Abrahante J.E."/>
            <person name="Garbe J."/>
        </authorList>
    </citation>
    <scope>NUCLEOTIDE SEQUENCE</scope>
    <source>
        <strain evidence="1">Duluth1</strain>
        <tissue evidence="1">Whole animal</tissue>
    </source>
</reference>
<dbReference type="AlphaFoldDB" id="A0A9D4KE54"/>
<dbReference type="EMBL" id="JAIWYP010000004">
    <property type="protein sequence ID" value="KAH3837880.1"/>
    <property type="molecule type" value="Genomic_DNA"/>
</dbReference>
<gene>
    <name evidence="1" type="ORF">DPMN_111282</name>
</gene>
<sequence>MKNENRAAYLAKASGTTGMKVAQMIVDDKRRENMKQIITTTLQENPLAEVNERYSNVEKMLEYKGDISTAVCKHKFASFISHLSKNIVPMATLELLINGETTMIPTEFQTKINKLERDIEMYFY</sequence>
<name>A0A9D4KE54_DREPO</name>
<evidence type="ECO:0000313" key="1">
    <source>
        <dbReference type="EMBL" id="KAH3837880.1"/>
    </source>
</evidence>
<accession>A0A9D4KE54</accession>
<keyword evidence="2" id="KW-1185">Reference proteome</keyword>
<protein>
    <submittedName>
        <fullName evidence="1">Uncharacterized protein</fullName>
    </submittedName>
</protein>
<dbReference type="Proteomes" id="UP000828390">
    <property type="component" value="Unassembled WGS sequence"/>
</dbReference>
<organism evidence="1 2">
    <name type="scientific">Dreissena polymorpha</name>
    <name type="common">Zebra mussel</name>
    <name type="synonym">Mytilus polymorpha</name>
    <dbReference type="NCBI Taxonomy" id="45954"/>
    <lineage>
        <taxon>Eukaryota</taxon>
        <taxon>Metazoa</taxon>
        <taxon>Spiralia</taxon>
        <taxon>Lophotrochozoa</taxon>
        <taxon>Mollusca</taxon>
        <taxon>Bivalvia</taxon>
        <taxon>Autobranchia</taxon>
        <taxon>Heteroconchia</taxon>
        <taxon>Euheterodonta</taxon>
        <taxon>Imparidentia</taxon>
        <taxon>Neoheterodontei</taxon>
        <taxon>Myida</taxon>
        <taxon>Dreissenoidea</taxon>
        <taxon>Dreissenidae</taxon>
        <taxon>Dreissena</taxon>
    </lineage>
</organism>
<proteinExistence type="predicted"/>
<reference evidence="1" key="1">
    <citation type="journal article" date="2019" name="bioRxiv">
        <title>The Genome of the Zebra Mussel, Dreissena polymorpha: A Resource for Invasive Species Research.</title>
        <authorList>
            <person name="McCartney M.A."/>
            <person name="Auch B."/>
            <person name="Kono T."/>
            <person name="Mallez S."/>
            <person name="Zhang Y."/>
            <person name="Obille A."/>
            <person name="Becker A."/>
            <person name="Abrahante J.E."/>
            <person name="Garbe J."/>
            <person name="Badalamenti J.P."/>
            <person name="Herman A."/>
            <person name="Mangelson H."/>
            <person name="Liachko I."/>
            <person name="Sullivan S."/>
            <person name="Sone E.D."/>
            <person name="Koren S."/>
            <person name="Silverstein K.A.T."/>
            <person name="Beckman K.B."/>
            <person name="Gohl D.M."/>
        </authorList>
    </citation>
    <scope>NUCLEOTIDE SEQUENCE</scope>
    <source>
        <strain evidence="1">Duluth1</strain>
        <tissue evidence="1">Whole animal</tissue>
    </source>
</reference>